<keyword evidence="1 2" id="KW-0175">Coiled coil</keyword>
<comment type="similarity">
    <text evidence="2">Belongs to the THF1 family.</text>
</comment>
<evidence type="ECO:0000256" key="1">
    <source>
        <dbReference type="ARBA" id="ARBA00023054"/>
    </source>
</evidence>
<comment type="function">
    <text evidence="2">May be involved in photosynthetic membrane biogenesis.</text>
</comment>
<organism evidence="4 5">
    <name type="scientific">Gloeobacter morelensis MG652769</name>
    <dbReference type="NCBI Taxonomy" id="2781736"/>
    <lineage>
        <taxon>Bacteria</taxon>
        <taxon>Bacillati</taxon>
        <taxon>Cyanobacteriota</taxon>
        <taxon>Cyanophyceae</taxon>
        <taxon>Gloeobacterales</taxon>
        <taxon>Gloeobacteraceae</taxon>
        <taxon>Gloeobacter</taxon>
        <taxon>Gloeobacter morelensis</taxon>
    </lineage>
</organism>
<accession>A0ABY3PIC7</accession>
<dbReference type="PANTHER" id="PTHR34793">
    <property type="entry name" value="PROTEIN THYLAKOID FORMATION 1, CHLOROPLASTIC"/>
    <property type="match status" value="1"/>
</dbReference>
<dbReference type="InterPro" id="IPR017499">
    <property type="entry name" value="Thf1"/>
</dbReference>
<reference evidence="4 5" key="1">
    <citation type="journal article" date="2021" name="Genome Biol. Evol.">
        <title>Complete Genome Sequencing of a Novel Gloeobacter Species from a Waterfall Cave in Mexico.</title>
        <authorList>
            <person name="Saw J.H."/>
            <person name="Cardona T."/>
            <person name="Montejano G."/>
        </authorList>
    </citation>
    <scope>NUCLEOTIDE SEQUENCE [LARGE SCALE GENOMIC DNA]</scope>
    <source>
        <strain evidence="4">MG652769</strain>
    </source>
</reference>
<dbReference type="Proteomes" id="UP001054846">
    <property type="component" value="Chromosome"/>
</dbReference>
<dbReference type="PANTHER" id="PTHR34793:SF1">
    <property type="entry name" value="PROTEIN THYLAKOID FORMATION 1, CHLOROPLASTIC"/>
    <property type="match status" value="1"/>
</dbReference>
<dbReference type="NCBIfam" id="TIGR03060">
    <property type="entry name" value="PS_II_psb29"/>
    <property type="match status" value="1"/>
</dbReference>
<proteinExistence type="inferred from homology"/>
<evidence type="ECO:0000256" key="3">
    <source>
        <dbReference type="SAM" id="MobiDB-lite"/>
    </source>
</evidence>
<gene>
    <name evidence="2" type="primary">thf1</name>
    <name evidence="4" type="ORF">ISF26_16760</name>
</gene>
<dbReference type="Pfam" id="PF11264">
    <property type="entry name" value="ThylakoidFormat"/>
    <property type="match status" value="1"/>
</dbReference>
<dbReference type="RefSeq" id="WP_230840439.1">
    <property type="nucleotide sequence ID" value="NZ_CP063845.1"/>
</dbReference>
<evidence type="ECO:0000313" key="5">
    <source>
        <dbReference type="Proteomes" id="UP001054846"/>
    </source>
</evidence>
<name>A0ABY3PIC7_9CYAN</name>
<evidence type="ECO:0000256" key="2">
    <source>
        <dbReference type="HAMAP-Rule" id="MF_01843"/>
    </source>
</evidence>
<protein>
    <recommendedName>
        <fullName evidence="2">Protein Thf1</fullName>
    </recommendedName>
</protein>
<dbReference type="EMBL" id="CP063845">
    <property type="protein sequence ID" value="UFP93435.1"/>
    <property type="molecule type" value="Genomic_DNA"/>
</dbReference>
<evidence type="ECO:0000313" key="4">
    <source>
        <dbReference type="EMBL" id="UFP93435.1"/>
    </source>
</evidence>
<dbReference type="HAMAP" id="MF_01843">
    <property type="entry name" value="Thf1"/>
    <property type="match status" value="1"/>
</dbReference>
<sequence length="228" mass="26008">MTSKRTVSDSKRAFFAAYPRPVNSIYRRVIDELLVEVHLLITNQDFRYDPLFATGLLTAYQALMEGYTPVEQRDAILRAFCTALELSYDQLHADAAQWRAIAAELPAQEVLEVMAGKREAGDGRLKTVSDTLTGIAGAERFKYSRLFSLGLANILEQVGRAAAMSEKDRLERLQQVCTYLTLDYNRVKRDLDFFHAVLERIKRSKEVVDELSQTERRKREERAVSQPG</sequence>
<keyword evidence="5" id="KW-1185">Reference proteome</keyword>
<feature type="region of interest" description="Disordered" evidence="3">
    <location>
        <begin position="209"/>
        <end position="228"/>
    </location>
</feature>